<evidence type="ECO:0000313" key="3">
    <source>
        <dbReference type="Proteomes" id="UP000813385"/>
    </source>
</evidence>
<reference evidence="2" key="1">
    <citation type="journal article" date="2021" name="Nat. Commun.">
        <title>Genetic determinants of endophytism in the Arabidopsis root mycobiome.</title>
        <authorList>
            <person name="Mesny F."/>
            <person name="Miyauchi S."/>
            <person name="Thiergart T."/>
            <person name="Pickel B."/>
            <person name="Atanasova L."/>
            <person name="Karlsson M."/>
            <person name="Huettel B."/>
            <person name="Barry K.W."/>
            <person name="Haridas S."/>
            <person name="Chen C."/>
            <person name="Bauer D."/>
            <person name="Andreopoulos W."/>
            <person name="Pangilinan J."/>
            <person name="LaButti K."/>
            <person name="Riley R."/>
            <person name="Lipzen A."/>
            <person name="Clum A."/>
            <person name="Drula E."/>
            <person name="Henrissat B."/>
            <person name="Kohler A."/>
            <person name="Grigoriev I.V."/>
            <person name="Martin F.M."/>
            <person name="Hacquard S."/>
        </authorList>
    </citation>
    <scope>NUCLEOTIDE SEQUENCE</scope>
    <source>
        <strain evidence="2">MPI-CAGE-AT-0016</strain>
    </source>
</reference>
<evidence type="ECO:0000313" key="2">
    <source>
        <dbReference type="EMBL" id="KAH7347200.1"/>
    </source>
</evidence>
<feature type="region of interest" description="Disordered" evidence="1">
    <location>
        <begin position="92"/>
        <end position="119"/>
    </location>
</feature>
<feature type="compositionally biased region" description="Basic and acidic residues" evidence="1">
    <location>
        <begin position="103"/>
        <end position="113"/>
    </location>
</feature>
<keyword evidence="3" id="KW-1185">Reference proteome</keyword>
<accession>A0A8K0T9M0</accession>
<feature type="region of interest" description="Disordered" evidence="1">
    <location>
        <begin position="1"/>
        <end position="32"/>
    </location>
</feature>
<proteinExistence type="predicted"/>
<protein>
    <submittedName>
        <fullName evidence="2">Uncharacterized protein</fullName>
    </submittedName>
</protein>
<evidence type="ECO:0000256" key="1">
    <source>
        <dbReference type="SAM" id="MobiDB-lite"/>
    </source>
</evidence>
<dbReference type="Proteomes" id="UP000813385">
    <property type="component" value="Unassembled WGS sequence"/>
</dbReference>
<gene>
    <name evidence="2" type="ORF">B0T11DRAFT_140159</name>
</gene>
<dbReference type="AlphaFoldDB" id="A0A8K0T9M0"/>
<comment type="caution">
    <text evidence="2">The sequence shown here is derived from an EMBL/GenBank/DDBJ whole genome shotgun (WGS) entry which is preliminary data.</text>
</comment>
<sequence length="205" mass="22654">MPDPAALLPDPTSIPPSPVLRPSGPIHSRSLTTKGTPLLHEACTFLWLKKLVEGSQLPLSHSLPRGHRFHVPYLSSLHISRLAFSERRRHVMAPPFHPPPTGRESERARERDRNRHQRRSAAAFVQTLHPALLLTFTRGRSPSRGGSIPPLRPLSVGSFVDGQPDVGVELEDSTRPETHPIPSPVFSSIPFHPIISHLSRACVCP</sequence>
<name>A0A8K0T9M0_9PEZI</name>
<dbReference type="EMBL" id="JAGPXD010000007">
    <property type="protein sequence ID" value="KAH7347200.1"/>
    <property type="molecule type" value="Genomic_DNA"/>
</dbReference>
<organism evidence="2 3">
    <name type="scientific">Plectosphaerella cucumerina</name>
    <dbReference type="NCBI Taxonomy" id="40658"/>
    <lineage>
        <taxon>Eukaryota</taxon>
        <taxon>Fungi</taxon>
        <taxon>Dikarya</taxon>
        <taxon>Ascomycota</taxon>
        <taxon>Pezizomycotina</taxon>
        <taxon>Sordariomycetes</taxon>
        <taxon>Hypocreomycetidae</taxon>
        <taxon>Glomerellales</taxon>
        <taxon>Plectosphaerellaceae</taxon>
        <taxon>Plectosphaerella</taxon>
    </lineage>
</organism>